<dbReference type="PANTHER" id="PTHR30250:SF10">
    <property type="entry name" value="LIPOPOLYSACCHARIDE BIOSYNTHESIS PROTEIN WZXC"/>
    <property type="match status" value="1"/>
</dbReference>
<dbReference type="RefSeq" id="WP_151674631.1">
    <property type="nucleotide sequence ID" value="NZ_BKCG01000006.1"/>
</dbReference>
<dbReference type="Proteomes" id="UP000326509">
    <property type="component" value="Unassembled WGS sequence"/>
</dbReference>
<feature type="transmembrane region" description="Helical" evidence="7">
    <location>
        <begin position="445"/>
        <end position="464"/>
    </location>
</feature>
<keyword evidence="9" id="KW-1185">Reference proteome</keyword>
<dbReference type="OrthoDB" id="9770347at2"/>
<feature type="transmembrane region" description="Helical" evidence="7">
    <location>
        <begin position="288"/>
        <end position="310"/>
    </location>
</feature>
<keyword evidence="5 7" id="KW-1133">Transmembrane helix</keyword>
<dbReference type="AlphaFoldDB" id="A0A5J4J2W0"/>
<evidence type="ECO:0000256" key="5">
    <source>
        <dbReference type="ARBA" id="ARBA00022989"/>
    </source>
</evidence>
<feature type="transmembrane region" description="Helical" evidence="7">
    <location>
        <begin position="84"/>
        <end position="106"/>
    </location>
</feature>
<feature type="transmembrane region" description="Helical" evidence="7">
    <location>
        <begin position="362"/>
        <end position="378"/>
    </location>
</feature>
<evidence type="ECO:0000256" key="3">
    <source>
        <dbReference type="ARBA" id="ARBA00022475"/>
    </source>
</evidence>
<evidence type="ECO:0000256" key="6">
    <source>
        <dbReference type="ARBA" id="ARBA00023136"/>
    </source>
</evidence>
<comment type="similarity">
    <text evidence="2">Belongs to the polysaccharide synthase family.</text>
</comment>
<feature type="transmembrane region" description="Helical" evidence="7">
    <location>
        <begin position="118"/>
        <end position="138"/>
    </location>
</feature>
<evidence type="ECO:0000256" key="2">
    <source>
        <dbReference type="ARBA" id="ARBA00007430"/>
    </source>
</evidence>
<dbReference type="PANTHER" id="PTHR30250">
    <property type="entry name" value="PST FAMILY PREDICTED COLANIC ACID TRANSPORTER"/>
    <property type="match status" value="1"/>
</dbReference>
<feature type="transmembrane region" description="Helical" evidence="7">
    <location>
        <begin position="213"/>
        <end position="236"/>
    </location>
</feature>
<organism evidence="8 9">
    <name type="scientific">Patiriisocius marinus</name>
    <dbReference type="NCBI Taxonomy" id="1397112"/>
    <lineage>
        <taxon>Bacteria</taxon>
        <taxon>Pseudomonadati</taxon>
        <taxon>Bacteroidota</taxon>
        <taxon>Flavobacteriia</taxon>
        <taxon>Flavobacteriales</taxon>
        <taxon>Flavobacteriaceae</taxon>
        <taxon>Patiriisocius</taxon>
    </lineage>
</organism>
<feature type="transmembrane region" description="Helical" evidence="7">
    <location>
        <begin position="417"/>
        <end position="439"/>
    </location>
</feature>
<feature type="transmembrane region" description="Helical" evidence="7">
    <location>
        <begin position="21"/>
        <end position="39"/>
    </location>
</feature>
<feature type="transmembrane region" description="Helical" evidence="7">
    <location>
        <begin position="174"/>
        <end position="192"/>
    </location>
</feature>
<keyword evidence="3" id="KW-1003">Cell membrane</keyword>
<comment type="subcellular location">
    <subcellularLocation>
        <location evidence="1">Cell membrane</location>
        <topology evidence="1">Multi-pass membrane protein</topology>
    </subcellularLocation>
</comment>
<evidence type="ECO:0000256" key="7">
    <source>
        <dbReference type="SAM" id="Phobius"/>
    </source>
</evidence>
<evidence type="ECO:0000256" key="1">
    <source>
        <dbReference type="ARBA" id="ARBA00004651"/>
    </source>
</evidence>
<reference evidence="8 9" key="1">
    <citation type="submission" date="2019-08" db="EMBL/GenBank/DDBJ databases">
        <title>Draft genome sequence of Ulvibacter marinus type strain NBRC 109484.</title>
        <authorList>
            <person name="Kawano K."/>
            <person name="Ushijima N."/>
            <person name="Kihara M."/>
            <person name="Itoh H."/>
        </authorList>
    </citation>
    <scope>NUCLEOTIDE SEQUENCE [LARGE SCALE GENOMIC DNA]</scope>
    <source>
        <strain evidence="8 9">NBRC 109484</strain>
    </source>
</reference>
<protein>
    <submittedName>
        <fullName evidence="8">Lipopolysaccharide biosynthesis protein</fullName>
    </submittedName>
</protein>
<dbReference type="Pfam" id="PF13440">
    <property type="entry name" value="Polysacc_synt_3"/>
    <property type="match status" value="1"/>
</dbReference>
<dbReference type="GO" id="GO:0005886">
    <property type="term" value="C:plasma membrane"/>
    <property type="evidence" value="ECO:0007669"/>
    <property type="project" value="UniProtKB-SubCell"/>
</dbReference>
<dbReference type="CDD" id="cd13127">
    <property type="entry name" value="MATE_tuaB_like"/>
    <property type="match status" value="1"/>
</dbReference>
<keyword evidence="4 7" id="KW-0812">Transmembrane</keyword>
<dbReference type="InterPro" id="IPR050833">
    <property type="entry name" value="Poly_Biosynth_Transport"/>
</dbReference>
<feature type="transmembrane region" description="Helical" evidence="7">
    <location>
        <begin position="248"/>
        <end position="267"/>
    </location>
</feature>
<evidence type="ECO:0000313" key="9">
    <source>
        <dbReference type="Proteomes" id="UP000326509"/>
    </source>
</evidence>
<sequence>MVNRLESRLLKGLFWSVAQVLIKRVFDLFIKLVLVNILLPEDFGIVGVAVAITSVVYVISDFGLQSALIQRRKTTTLDVHFQSVYWWSLCWSIIVFLLMVFVGAPYFSYFYEEPQLKLIITILCIPVIFNALSIIYKVKMLRCLDFKRIGVINSIAAVVSSFIALFIALKDGGLWSLVVYTVLPFVITYPFYVNWVSWKPKFIYKIEYLLQNFNFGGFTFISSLVLVLSLNIYHFFIGKIIDATAVGIYSLAFMLTILVSSQVTSMIDRVMFPFYSKIQTNVTTIKKYYLLSLTYYSLFLYPIMLTLIILSPSVIKFFFGVKWIDAKNPIRILAIVVLINLFTHGCHLVFRSMGKPKLEMKMLVFILIFVTVPSAYIGSHYGIVGVSIGVLIAAVINFLFSFYFIKSQLDVSLLDILIRLKPSIISFSVTFLVIFPLYLFTSINFIVLLVLLWVIYILIIERFYKAEIRFLKKKYLLND</sequence>
<feature type="transmembrane region" description="Helical" evidence="7">
    <location>
        <begin position="45"/>
        <end position="64"/>
    </location>
</feature>
<name>A0A5J4J2W0_9FLAO</name>
<feature type="transmembrane region" description="Helical" evidence="7">
    <location>
        <begin position="330"/>
        <end position="350"/>
    </location>
</feature>
<feature type="transmembrane region" description="Helical" evidence="7">
    <location>
        <begin position="384"/>
        <end position="405"/>
    </location>
</feature>
<keyword evidence="6 7" id="KW-0472">Membrane</keyword>
<accession>A0A5J4J2W0</accession>
<dbReference type="EMBL" id="BKCG01000006">
    <property type="protein sequence ID" value="GER60190.1"/>
    <property type="molecule type" value="Genomic_DNA"/>
</dbReference>
<feature type="transmembrane region" description="Helical" evidence="7">
    <location>
        <begin position="150"/>
        <end position="168"/>
    </location>
</feature>
<gene>
    <name evidence="8" type="ORF">ULMA_22980</name>
</gene>
<evidence type="ECO:0000256" key="4">
    <source>
        <dbReference type="ARBA" id="ARBA00022692"/>
    </source>
</evidence>
<evidence type="ECO:0000313" key="8">
    <source>
        <dbReference type="EMBL" id="GER60190.1"/>
    </source>
</evidence>
<proteinExistence type="inferred from homology"/>
<comment type="caution">
    <text evidence="8">The sequence shown here is derived from an EMBL/GenBank/DDBJ whole genome shotgun (WGS) entry which is preliminary data.</text>
</comment>